<keyword evidence="5" id="KW-1185">Reference proteome</keyword>
<dbReference type="InterPro" id="IPR038352">
    <property type="entry name" value="Imelysin_sf"/>
</dbReference>
<gene>
    <name evidence="4" type="ORF">NVS89_00380</name>
</gene>
<dbReference type="RefSeq" id="WP_258730467.1">
    <property type="nucleotide sequence ID" value="NZ_JANTHZ010000001.1"/>
</dbReference>
<protein>
    <submittedName>
        <fullName evidence="4">Imelysin family protein</fullName>
    </submittedName>
</protein>
<comment type="caution">
    <text evidence="4">The sequence shown here is derived from an EMBL/GenBank/DDBJ whole genome shotgun (WGS) entry which is preliminary data.</text>
</comment>
<evidence type="ECO:0000256" key="2">
    <source>
        <dbReference type="ARBA" id="ARBA00022729"/>
    </source>
</evidence>
<keyword evidence="2" id="KW-0732">Signal</keyword>
<feature type="domain" description="Imelysin-like" evidence="3">
    <location>
        <begin position="57"/>
        <end position="344"/>
    </location>
</feature>
<evidence type="ECO:0000313" key="5">
    <source>
        <dbReference type="Proteomes" id="UP001151088"/>
    </source>
</evidence>
<dbReference type="CDD" id="cd14659">
    <property type="entry name" value="Imelysin-like_IPPA"/>
    <property type="match status" value="1"/>
</dbReference>
<dbReference type="Pfam" id="PF09375">
    <property type="entry name" value="Peptidase_M75"/>
    <property type="match status" value="1"/>
</dbReference>
<name>A0A9X2PCD1_9HYPH</name>
<dbReference type="AlphaFoldDB" id="A0A9X2PCD1"/>
<evidence type="ECO:0000313" key="4">
    <source>
        <dbReference type="EMBL" id="MCS0493533.1"/>
    </source>
</evidence>
<organism evidence="4 5">
    <name type="scientific">Ancylobacter mangrovi</name>
    <dbReference type="NCBI Taxonomy" id="2972472"/>
    <lineage>
        <taxon>Bacteria</taxon>
        <taxon>Pseudomonadati</taxon>
        <taxon>Pseudomonadota</taxon>
        <taxon>Alphaproteobacteria</taxon>
        <taxon>Hyphomicrobiales</taxon>
        <taxon>Xanthobacteraceae</taxon>
        <taxon>Ancylobacter</taxon>
    </lineage>
</organism>
<evidence type="ECO:0000256" key="1">
    <source>
        <dbReference type="ARBA" id="ARBA00004196"/>
    </source>
</evidence>
<dbReference type="Proteomes" id="UP001151088">
    <property type="component" value="Unassembled WGS sequence"/>
</dbReference>
<dbReference type="InterPro" id="IPR018976">
    <property type="entry name" value="Imelysin-like"/>
</dbReference>
<evidence type="ECO:0000259" key="3">
    <source>
        <dbReference type="Pfam" id="PF09375"/>
    </source>
</evidence>
<accession>A0A9X2PCD1</accession>
<comment type="subcellular location">
    <subcellularLocation>
        <location evidence="1">Cell envelope</location>
    </subcellularLocation>
</comment>
<reference evidence="4" key="1">
    <citation type="submission" date="2022-08" db="EMBL/GenBank/DDBJ databases">
        <authorList>
            <person name="Li F."/>
        </authorList>
    </citation>
    <scope>NUCLEOTIDE SEQUENCE</scope>
    <source>
        <strain evidence="4">MQZ15Z-1</strain>
    </source>
</reference>
<dbReference type="InterPro" id="IPR034984">
    <property type="entry name" value="Imelysin-like_IPPA"/>
</dbReference>
<proteinExistence type="predicted"/>
<sequence>MKRSPYALALALAGQFGQAVQGVPAVATVATFLTGMFTVRAHAAAVSAPEVVEQWLLPRYDKLRTDAKTQLAAWEAFCKAPSAEGVKTLKESFTALSLDWSGVEFVSFGPVMLSLRGDRFNFFPERRNAVGRSVAEIIADETDERLQPDHFFRLSAAVQGLPAMERLLFDEGADADLVSGPESKRRCALGLAIAGNLAKLAGELREGWGDRSSGLLGQLYAGKSDPVYFPDPNALLSQMVTDLAGAYQRVNDLRLLVVLGKNVDQAKPLLADRRRSGLSKETIVAIVTSADALGRRLAEGLDATTQATIDKNMADADAAAKALPDDIGAAAETEAGRKQLGDAMAVFKAAQASVADPLASGLGVPLGFNALDGD</sequence>
<dbReference type="Gene3D" id="1.20.1420.20">
    <property type="entry name" value="M75 peptidase, HXXE motif"/>
    <property type="match status" value="1"/>
</dbReference>
<dbReference type="EMBL" id="JANTHZ010000001">
    <property type="protein sequence ID" value="MCS0493533.1"/>
    <property type="molecule type" value="Genomic_DNA"/>
</dbReference>
<dbReference type="GO" id="GO:0030313">
    <property type="term" value="C:cell envelope"/>
    <property type="evidence" value="ECO:0007669"/>
    <property type="project" value="UniProtKB-SubCell"/>
</dbReference>